<dbReference type="AlphaFoldDB" id="W2MRT0"/>
<accession>W2MRT0</accession>
<protein>
    <submittedName>
        <fullName evidence="1">Uncharacterized protein</fullName>
    </submittedName>
</protein>
<dbReference type="Proteomes" id="UP000054532">
    <property type="component" value="Unassembled WGS sequence"/>
</dbReference>
<proteinExistence type="predicted"/>
<evidence type="ECO:0000313" key="1">
    <source>
        <dbReference type="EMBL" id="ETM39066.1"/>
    </source>
</evidence>
<organism evidence="1">
    <name type="scientific">Phytophthora nicotianae</name>
    <name type="common">Potato buckeye rot agent</name>
    <name type="synonym">Phytophthora parasitica</name>
    <dbReference type="NCBI Taxonomy" id="4792"/>
    <lineage>
        <taxon>Eukaryota</taxon>
        <taxon>Sar</taxon>
        <taxon>Stramenopiles</taxon>
        <taxon>Oomycota</taxon>
        <taxon>Peronosporomycetes</taxon>
        <taxon>Peronosporales</taxon>
        <taxon>Peronosporaceae</taxon>
        <taxon>Phytophthora</taxon>
    </lineage>
</organism>
<sequence length="110" mass="12357">MYWRVQLIRALVSSSLGPPTQIPSGPASRAPRSVRFCVHAYFPRWAPWLCTAPQVTREVKHDKLSENVLPPQLSMSTRRTEVVTIRQGGRNAPESQELRGDSFVLAVSDE</sequence>
<dbReference type="EMBL" id="KI694736">
    <property type="protein sequence ID" value="ETM39066.1"/>
    <property type="molecule type" value="Genomic_DNA"/>
</dbReference>
<reference evidence="1" key="1">
    <citation type="submission" date="2013-11" db="EMBL/GenBank/DDBJ databases">
        <title>The Genome Sequence of Phytophthora parasitica IAC_01/95.</title>
        <authorList>
            <consortium name="The Broad Institute Genomics Platform"/>
            <person name="Russ C."/>
            <person name="Tyler B."/>
            <person name="Panabieres F."/>
            <person name="Shan W."/>
            <person name="Tripathy S."/>
            <person name="Grunwald N."/>
            <person name="Machado M."/>
            <person name="Johnson C.S."/>
            <person name="Arredondo F."/>
            <person name="Hong C."/>
            <person name="Coffey M."/>
            <person name="Young S.K."/>
            <person name="Zeng Q."/>
            <person name="Gargeya S."/>
            <person name="Fitzgerald M."/>
            <person name="Abouelleil A."/>
            <person name="Alvarado L."/>
            <person name="Chapman S.B."/>
            <person name="Gainer-Dewar J."/>
            <person name="Goldberg J."/>
            <person name="Griggs A."/>
            <person name="Gujja S."/>
            <person name="Hansen M."/>
            <person name="Howarth C."/>
            <person name="Imamovic A."/>
            <person name="Ireland A."/>
            <person name="Larimer J."/>
            <person name="McCowan C."/>
            <person name="Murphy C."/>
            <person name="Pearson M."/>
            <person name="Poon T.W."/>
            <person name="Priest M."/>
            <person name="Roberts A."/>
            <person name="Saif S."/>
            <person name="Shea T."/>
            <person name="Sykes S."/>
            <person name="Wortman J."/>
            <person name="Nusbaum C."/>
            <person name="Birren B."/>
        </authorList>
    </citation>
    <scope>NUCLEOTIDE SEQUENCE [LARGE SCALE GENOMIC DNA]</scope>
    <source>
        <strain evidence="1">IAC_01/95</strain>
    </source>
</reference>
<dbReference type="VEuPathDB" id="FungiDB:PPTG_21387"/>
<name>W2MRT0_PHYNI</name>
<gene>
    <name evidence="1" type="ORF">L914_14742</name>
</gene>